<proteinExistence type="predicted"/>
<comment type="caution">
    <text evidence="2">The sequence shown here is derived from an EMBL/GenBank/DDBJ whole genome shotgun (WGS) entry which is preliminary data.</text>
</comment>
<evidence type="ECO:0000313" key="3">
    <source>
        <dbReference type="Proteomes" id="UP000775547"/>
    </source>
</evidence>
<dbReference type="AlphaFoldDB" id="A0A9P7G116"/>
<accession>A0A9P7G116</accession>
<name>A0A9P7G116_9AGAR</name>
<dbReference type="Proteomes" id="UP000775547">
    <property type="component" value="Unassembled WGS sequence"/>
</dbReference>
<keyword evidence="3" id="KW-1185">Reference proteome</keyword>
<reference evidence="2" key="2">
    <citation type="submission" date="2021-10" db="EMBL/GenBank/DDBJ databases">
        <title>Phylogenomics reveals ancestral predisposition of the termite-cultivated fungus Termitomyces towards a domesticated lifestyle.</title>
        <authorList>
            <person name="Auxier B."/>
            <person name="Grum-Grzhimaylo A."/>
            <person name="Cardenas M.E."/>
            <person name="Lodge J.D."/>
            <person name="Laessoe T."/>
            <person name="Pedersen O."/>
            <person name="Smith M.E."/>
            <person name="Kuyper T.W."/>
            <person name="Franco-Molano E.A."/>
            <person name="Baroni T.J."/>
            <person name="Aanen D.K."/>
        </authorList>
    </citation>
    <scope>NUCLEOTIDE SEQUENCE</scope>
    <source>
        <strain evidence="2">AP01</strain>
        <tissue evidence="2">Mycelium</tissue>
    </source>
</reference>
<feature type="compositionally biased region" description="Acidic residues" evidence="1">
    <location>
        <begin position="33"/>
        <end position="56"/>
    </location>
</feature>
<organism evidence="2 3">
    <name type="scientific">Asterophora parasitica</name>
    <dbReference type="NCBI Taxonomy" id="117018"/>
    <lineage>
        <taxon>Eukaryota</taxon>
        <taxon>Fungi</taxon>
        <taxon>Dikarya</taxon>
        <taxon>Basidiomycota</taxon>
        <taxon>Agaricomycotina</taxon>
        <taxon>Agaricomycetes</taxon>
        <taxon>Agaricomycetidae</taxon>
        <taxon>Agaricales</taxon>
        <taxon>Tricholomatineae</taxon>
        <taxon>Lyophyllaceae</taxon>
        <taxon>Asterophora</taxon>
    </lineage>
</organism>
<reference evidence="2" key="1">
    <citation type="submission" date="2020-07" db="EMBL/GenBank/DDBJ databases">
        <authorList>
            <person name="Nieuwenhuis M."/>
            <person name="Van De Peppel L.J.J."/>
        </authorList>
    </citation>
    <scope>NUCLEOTIDE SEQUENCE</scope>
    <source>
        <strain evidence="2">AP01</strain>
        <tissue evidence="2">Mycelium</tissue>
    </source>
</reference>
<gene>
    <name evidence="2" type="ORF">DXG03_001215</name>
</gene>
<feature type="region of interest" description="Disordered" evidence="1">
    <location>
        <begin position="32"/>
        <end position="56"/>
    </location>
</feature>
<sequence length="56" mass="6444">LMPYLARQSIPFNLSCLDIDTRQLRELEYTNIQDDEDLPGFGEPEPESDNDDDLGE</sequence>
<evidence type="ECO:0000313" key="2">
    <source>
        <dbReference type="EMBL" id="KAG5640098.1"/>
    </source>
</evidence>
<feature type="non-terminal residue" evidence="2">
    <location>
        <position position="1"/>
    </location>
</feature>
<evidence type="ECO:0000256" key="1">
    <source>
        <dbReference type="SAM" id="MobiDB-lite"/>
    </source>
</evidence>
<protein>
    <submittedName>
        <fullName evidence="2">Uncharacterized protein</fullName>
    </submittedName>
</protein>
<dbReference type="EMBL" id="JABCKV010001214">
    <property type="protein sequence ID" value="KAG5640098.1"/>
    <property type="molecule type" value="Genomic_DNA"/>
</dbReference>